<sequence>MSFSRLIRQLIDAFRVLPGVGQITAQRMALQRLERYRCGGSRLAQALGQAMEGVG</sequence>
<proteinExistence type="predicted"/>
<accession>A0ABW7NWU0</accession>
<name>A0ABW7NWU0_9PSED</name>
<dbReference type="SUPFAM" id="SSF111304">
    <property type="entry name" value="Recombination protein RecR"/>
    <property type="match status" value="1"/>
</dbReference>
<dbReference type="Gene3D" id="1.10.8.420">
    <property type="entry name" value="RecR Domain 1"/>
    <property type="match status" value="1"/>
</dbReference>
<dbReference type="Pfam" id="PF21176">
    <property type="entry name" value="RecR_HhH"/>
    <property type="match status" value="1"/>
</dbReference>
<dbReference type="EMBL" id="JAVCQK010000811">
    <property type="protein sequence ID" value="MFH7519381.1"/>
    <property type="molecule type" value="Genomic_DNA"/>
</dbReference>
<organism evidence="1 2">
    <name type="scientific">Pseudomonas syringae pv. tagetis</name>
    <dbReference type="NCBI Taxonomy" id="129140"/>
    <lineage>
        <taxon>Bacteria</taxon>
        <taxon>Pseudomonadati</taxon>
        <taxon>Pseudomonadota</taxon>
        <taxon>Gammaproteobacteria</taxon>
        <taxon>Pseudomonadales</taxon>
        <taxon>Pseudomonadaceae</taxon>
        <taxon>Pseudomonas</taxon>
    </lineage>
</organism>
<feature type="non-terminal residue" evidence="1">
    <location>
        <position position="55"/>
    </location>
</feature>
<evidence type="ECO:0000313" key="2">
    <source>
        <dbReference type="Proteomes" id="UP001610657"/>
    </source>
</evidence>
<evidence type="ECO:0000313" key="1">
    <source>
        <dbReference type="EMBL" id="MFH7519381.1"/>
    </source>
</evidence>
<dbReference type="Proteomes" id="UP001610657">
    <property type="component" value="Unassembled WGS sequence"/>
</dbReference>
<protein>
    <submittedName>
        <fullName evidence="1">Recombination protein RecR</fullName>
    </submittedName>
</protein>
<comment type="caution">
    <text evidence="1">The sequence shown here is derived from an EMBL/GenBank/DDBJ whole genome shotgun (WGS) entry which is preliminary data.</text>
</comment>
<keyword evidence="2" id="KW-1185">Reference proteome</keyword>
<dbReference type="InterPro" id="IPR023627">
    <property type="entry name" value="Rcmb_RecR"/>
</dbReference>
<gene>
    <name evidence="1" type="primary">recR</name>
    <name evidence="1" type="ORF">RA271_30390</name>
</gene>
<reference evidence="1 2" key="1">
    <citation type="submission" date="2023-08" db="EMBL/GenBank/DDBJ databases">
        <title>Genomic and mutational analysis of Pseudomonas syringae pv. tagetis EB037 pathogenicity on sunflower.</title>
        <authorList>
            <person name="Maul J.E."/>
        </authorList>
    </citation>
    <scope>NUCLEOTIDE SEQUENCE [LARGE SCALE GENOMIC DNA]</scope>
    <source>
        <strain evidence="1 2">EB037_T1</strain>
    </source>
</reference>